<reference evidence="2" key="1">
    <citation type="journal article" date="2020" name="ISME J.">
        <title>Gammaproteobacteria mediating utilization of methyl-, sulfur- and petroleum organic compounds in deep ocean hydrothermal plumes.</title>
        <authorList>
            <person name="Zhou Z."/>
            <person name="Liu Y."/>
            <person name="Pan J."/>
            <person name="Cron B.R."/>
            <person name="Toner B.M."/>
            <person name="Anantharaman K."/>
            <person name="Breier J.A."/>
            <person name="Dick G.J."/>
            <person name="Li M."/>
        </authorList>
    </citation>
    <scope>NUCLEOTIDE SEQUENCE</scope>
    <source>
        <strain evidence="2">SZUA-1435</strain>
    </source>
</reference>
<dbReference type="Gene3D" id="3.40.800.20">
    <property type="entry name" value="Histone deacetylase domain"/>
    <property type="match status" value="1"/>
</dbReference>
<dbReference type="Proteomes" id="UP000605805">
    <property type="component" value="Unassembled WGS sequence"/>
</dbReference>
<feature type="domain" description="Histone deacetylase" evidence="1">
    <location>
        <begin position="22"/>
        <end position="301"/>
    </location>
</feature>
<gene>
    <name evidence="2" type="ORF">EYH02_01680</name>
</gene>
<dbReference type="CDD" id="cd09992">
    <property type="entry name" value="HDAC_classII"/>
    <property type="match status" value="1"/>
</dbReference>
<dbReference type="InterPro" id="IPR037138">
    <property type="entry name" value="His_deacetylse_dom_sf"/>
</dbReference>
<comment type="caution">
    <text evidence="2">The sequence shown here is derived from an EMBL/GenBank/DDBJ whole genome shotgun (WGS) entry which is preliminary data.</text>
</comment>
<dbReference type="PANTHER" id="PTHR10625:SF10">
    <property type="entry name" value="HISTONE DEACETYLASE HDAC1"/>
    <property type="match status" value="1"/>
</dbReference>
<protein>
    <submittedName>
        <fullName evidence="2">Histone deacetylase</fullName>
    </submittedName>
</protein>
<dbReference type="EMBL" id="DQTV01000037">
    <property type="protein sequence ID" value="HIP56770.1"/>
    <property type="molecule type" value="Genomic_DNA"/>
</dbReference>
<name>A0A833DUT7_9CREN</name>
<dbReference type="GO" id="GO:0040029">
    <property type="term" value="P:epigenetic regulation of gene expression"/>
    <property type="evidence" value="ECO:0007669"/>
    <property type="project" value="TreeGrafter"/>
</dbReference>
<dbReference type="SUPFAM" id="SSF52768">
    <property type="entry name" value="Arginase/deacetylase"/>
    <property type="match status" value="1"/>
</dbReference>
<sequence>MQLFIAYSDDHKKHRPPIASTHPENPLRLEIAIEALRNSGMWDKADVIVPERADLDNVLAVHDSDYVELVREMSKRGGGYIDLDTYVSPHTFDVALLACGAAIQGVRLLLEKGSALFLSLLRPPGHHAGRYGRALGAPTLGFCIFNNIAIAAKYAEEVMKLRPIVIIDIDVHHGNGTQEIFWNDANVIHVDIHEHGIYPGTGDVEDIGGNEARGTKVNIPLPHYSGDDDYIYVWKEVVEPLVFTIKPRMIMLSLGLDAYLDDGLASMSVTSKFFTFAASSLALMAKRFLGTLTVLEGGYTVGLREGLPAFVRGYIQPQIDTEYRVEPHRGVRIVVNRVKKVLREFLGVL</sequence>
<dbReference type="InterPro" id="IPR000286">
    <property type="entry name" value="HDACs"/>
</dbReference>
<dbReference type="PRINTS" id="PR01270">
    <property type="entry name" value="HDASUPER"/>
</dbReference>
<dbReference type="InterPro" id="IPR023696">
    <property type="entry name" value="Ureohydrolase_dom_sf"/>
</dbReference>
<dbReference type="Pfam" id="PF00850">
    <property type="entry name" value="Hist_deacetyl"/>
    <property type="match status" value="1"/>
</dbReference>
<dbReference type="InterPro" id="IPR023801">
    <property type="entry name" value="His_deacetylse_dom"/>
</dbReference>
<evidence type="ECO:0000259" key="1">
    <source>
        <dbReference type="Pfam" id="PF00850"/>
    </source>
</evidence>
<dbReference type="AlphaFoldDB" id="A0A833DUT7"/>
<evidence type="ECO:0000313" key="2">
    <source>
        <dbReference type="EMBL" id="HIP56770.1"/>
    </source>
</evidence>
<organism evidence="2 3">
    <name type="scientific">Ignisphaera aggregans</name>
    <dbReference type="NCBI Taxonomy" id="334771"/>
    <lineage>
        <taxon>Archaea</taxon>
        <taxon>Thermoproteota</taxon>
        <taxon>Thermoprotei</taxon>
        <taxon>Desulfurococcales</taxon>
        <taxon>Desulfurococcaceae</taxon>
        <taxon>Ignisphaera</taxon>
    </lineage>
</organism>
<evidence type="ECO:0000313" key="3">
    <source>
        <dbReference type="Proteomes" id="UP000605805"/>
    </source>
</evidence>
<accession>A0A833DUT7</accession>
<dbReference type="PANTHER" id="PTHR10625">
    <property type="entry name" value="HISTONE DEACETYLASE HDAC1-RELATED"/>
    <property type="match status" value="1"/>
</dbReference>
<dbReference type="GO" id="GO:0004407">
    <property type="term" value="F:histone deacetylase activity"/>
    <property type="evidence" value="ECO:0007669"/>
    <property type="project" value="TreeGrafter"/>
</dbReference>
<proteinExistence type="predicted"/>